<dbReference type="InterPro" id="IPR027597">
    <property type="entry name" value="HprK-rel_B"/>
</dbReference>
<dbReference type="EMBL" id="JACHXU010000036">
    <property type="protein sequence ID" value="MBB3210362.1"/>
    <property type="molecule type" value="Genomic_DNA"/>
</dbReference>
<dbReference type="AlphaFoldDB" id="A0A7W5E6W0"/>
<keyword evidence="2" id="KW-1185">Reference proteome</keyword>
<sequence>MKITSLNVAQTLMADTELVTDSVVLQLDDYRIGIRSNSTALLDRLRAYFAYTVSADDGDGLDSCDCTVYAIDAQPTDLDLSFTDWRREPGKTGRKDAYFDLIDDGRCDGRLVRKVRTGVLFLQSEMHRIAHGPCVANDNQVINYINCQYMNRLQHRGAVICHASGIVIDNRAMAIAGFSGGGKSSLMLRMLESPGSAFLTNDRLFIESSGPLEVRAIGIPKLPRVNPGTIVSLPSLRPMLDQQQLQEFEAMPTADLWELEKKFDVDVADVYGDNRIVPQSTLTDLLILNWKRTSDCDCQFRKVNLRQRPELLNAVTKSPGPFYADEAGKFQTDTAKEDHEPYLDYLDRVDVWEATGKIDFELASETCQSILRTQPCLRTS</sequence>
<keyword evidence="1" id="KW-0418">Kinase</keyword>
<evidence type="ECO:0000313" key="1">
    <source>
        <dbReference type="EMBL" id="MBB3210362.1"/>
    </source>
</evidence>
<proteinExistence type="predicted"/>
<accession>A0A7W5E6W0</accession>
<name>A0A7W5E6W0_9BACT</name>
<comment type="caution">
    <text evidence="1">The sequence shown here is derived from an EMBL/GenBank/DDBJ whole genome shotgun (WGS) entry which is preliminary data.</text>
</comment>
<evidence type="ECO:0000313" key="2">
    <source>
        <dbReference type="Proteomes" id="UP000536179"/>
    </source>
</evidence>
<organism evidence="1 2">
    <name type="scientific">Aporhodopirellula rubra</name>
    <dbReference type="NCBI Taxonomy" id="980271"/>
    <lineage>
        <taxon>Bacteria</taxon>
        <taxon>Pseudomonadati</taxon>
        <taxon>Planctomycetota</taxon>
        <taxon>Planctomycetia</taxon>
        <taxon>Pirellulales</taxon>
        <taxon>Pirellulaceae</taxon>
        <taxon>Aporhodopirellula</taxon>
    </lineage>
</organism>
<protein>
    <submittedName>
        <fullName evidence="1">HprK-related kinase B</fullName>
    </submittedName>
</protein>
<keyword evidence="1" id="KW-0808">Transferase</keyword>
<dbReference type="Proteomes" id="UP000536179">
    <property type="component" value="Unassembled WGS sequence"/>
</dbReference>
<dbReference type="GO" id="GO:0016301">
    <property type="term" value="F:kinase activity"/>
    <property type="evidence" value="ECO:0007669"/>
    <property type="project" value="UniProtKB-KW"/>
</dbReference>
<dbReference type="InterPro" id="IPR027417">
    <property type="entry name" value="P-loop_NTPase"/>
</dbReference>
<gene>
    <name evidence="1" type="ORF">FHS27_006209</name>
</gene>
<dbReference type="Gene3D" id="3.40.50.300">
    <property type="entry name" value="P-loop containing nucleotide triphosphate hydrolases"/>
    <property type="match status" value="1"/>
</dbReference>
<reference evidence="1 2" key="1">
    <citation type="submission" date="2020-08" db="EMBL/GenBank/DDBJ databases">
        <title>Genomic Encyclopedia of Type Strains, Phase III (KMG-III): the genomes of soil and plant-associated and newly described type strains.</title>
        <authorList>
            <person name="Whitman W."/>
        </authorList>
    </citation>
    <scope>NUCLEOTIDE SEQUENCE [LARGE SCALE GENOMIC DNA]</scope>
    <source>
        <strain evidence="1 2">CECT 8075</strain>
    </source>
</reference>
<dbReference type="NCBIfam" id="TIGR04355">
    <property type="entry name" value="HprK_rel_B"/>
    <property type="match status" value="1"/>
</dbReference>
<dbReference type="SUPFAM" id="SSF53795">
    <property type="entry name" value="PEP carboxykinase-like"/>
    <property type="match status" value="1"/>
</dbReference>